<dbReference type="InterPro" id="IPR010055">
    <property type="entry name" value="T2SS_protein-GspJ"/>
</dbReference>
<keyword evidence="4" id="KW-1003">Cell membrane</keyword>
<evidence type="ECO:0000313" key="11">
    <source>
        <dbReference type="EMBL" id="SDL65359.1"/>
    </source>
</evidence>
<dbReference type="GO" id="GO:0015628">
    <property type="term" value="P:protein secretion by the type II secretion system"/>
    <property type="evidence" value="ECO:0007669"/>
    <property type="project" value="InterPro"/>
</dbReference>
<dbReference type="InterPro" id="IPR045584">
    <property type="entry name" value="Pilin-like"/>
</dbReference>
<sequence length="220" mass="23685">MSTPTNQAGFSLLEILVASFVFALMASMAVTLLSASVQGSEQVDGALDRVGSLDRFRVMLRDDMGQLALRPVREADGMRDPVVFAAATNGVPDRHKAVPTDLVLLVFTRGGATDTSVGRRRSSLIRVEYVLRGDRIVRRVRGHPDAGLTNGFREQILIEGVSEVGLEALVGAAWVDTIWVPAGPANQAAELPRAVRLHYSLAGLGRLEHFVLTSTTRVVA</sequence>
<dbReference type="EMBL" id="FNHG01000001">
    <property type="protein sequence ID" value="SDL65359.1"/>
    <property type="molecule type" value="Genomic_DNA"/>
</dbReference>
<evidence type="ECO:0000256" key="4">
    <source>
        <dbReference type="ARBA" id="ARBA00022475"/>
    </source>
</evidence>
<keyword evidence="9 10" id="KW-0472">Membrane</keyword>
<dbReference type="PANTHER" id="PTHR39583:SF2">
    <property type="entry name" value="TYPE II SECRETION SYSTEM PROTEIN J"/>
    <property type="match status" value="1"/>
</dbReference>
<dbReference type="STRING" id="144026.SAMN04488568_101207"/>
<feature type="transmembrane region" description="Helical" evidence="10">
    <location>
        <begin position="12"/>
        <end position="33"/>
    </location>
</feature>
<evidence type="ECO:0000256" key="9">
    <source>
        <dbReference type="ARBA" id="ARBA00023136"/>
    </source>
</evidence>
<keyword evidence="7 10" id="KW-0812">Transmembrane</keyword>
<keyword evidence="6" id="KW-0997">Cell inner membrane</keyword>
<dbReference type="PANTHER" id="PTHR39583">
    <property type="entry name" value="TYPE II SECRETION SYSTEM PROTEIN J-RELATED"/>
    <property type="match status" value="1"/>
</dbReference>
<evidence type="ECO:0000256" key="8">
    <source>
        <dbReference type="ARBA" id="ARBA00022989"/>
    </source>
</evidence>
<evidence type="ECO:0000256" key="7">
    <source>
        <dbReference type="ARBA" id="ARBA00022692"/>
    </source>
</evidence>
<organism evidence="11 12">
    <name type="scientific">Maricaulis salignorans</name>
    <dbReference type="NCBI Taxonomy" id="144026"/>
    <lineage>
        <taxon>Bacteria</taxon>
        <taxon>Pseudomonadati</taxon>
        <taxon>Pseudomonadota</taxon>
        <taxon>Alphaproteobacteria</taxon>
        <taxon>Maricaulales</taxon>
        <taxon>Maricaulaceae</taxon>
        <taxon>Maricaulis</taxon>
    </lineage>
</organism>
<keyword evidence="12" id="KW-1185">Reference proteome</keyword>
<evidence type="ECO:0000256" key="2">
    <source>
        <dbReference type="ARBA" id="ARBA00011084"/>
    </source>
</evidence>
<dbReference type="Gene3D" id="3.10.610.10">
    <property type="entry name" value="GSPII I/J protein-like"/>
    <property type="match status" value="1"/>
</dbReference>
<dbReference type="Proteomes" id="UP000199759">
    <property type="component" value="Unassembled WGS sequence"/>
</dbReference>
<accession>A0A1G9LTR6</accession>
<reference evidence="11 12" key="1">
    <citation type="submission" date="2016-10" db="EMBL/GenBank/DDBJ databases">
        <authorList>
            <person name="de Groot N.N."/>
        </authorList>
    </citation>
    <scope>NUCLEOTIDE SEQUENCE [LARGE SCALE GENOMIC DNA]</scope>
    <source>
        <strain evidence="11 12">DSM 16077</strain>
    </source>
</reference>
<keyword evidence="8 10" id="KW-1133">Transmembrane helix</keyword>
<evidence type="ECO:0000256" key="3">
    <source>
        <dbReference type="ARBA" id="ARBA00021539"/>
    </source>
</evidence>
<dbReference type="Pfam" id="PF07963">
    <property type="entry name" value="N_methyl"/>
    <property type="match status" value="1"/>
</dbReference>
<dbReference type="GO" id="GO:0015627">
    <property type="term" value="C:type II protein secretion system complex"/>
    <property type="evidence" value="ECO:0007669"/>
    <property type="project" value="InterPro"/>
</dbReference>
<protein>
    <recommendedName>
        <fullName evidence="3">Type II secretion system protein J</fullName>
    </recommendedName>
</protein>
<dbReference type="Pfam" id="PF11612">
    <property type="entry name" value="T2SSJ"/>
    <property type="match status" value="1"/>
</dbReference>
<dbReference type="InterPro" id="IPR051621">
    <property type="entry name" value="T2SS_protein_J"/>
</dbReference>
<gene>
    <name evidence="11" type="ORF">SAMN04488568_101207</name>
</gene>
<evidence type="ECO:0000256" key="10">
    <source>
        <dbReference type="SAM" id="Phobius"/>
    </source>
</evidence>
<dbReference type="RefSeq" id="WP_091765857.1">
    <property type="nucleotide sequence ID" value="NZ_FNHG01000001.1"/>
</dbReference>
<dbReference type="PROSITE" id="PS00409">
    <property type="entry name" value="PROKAR_NTER_METHYL"/>
    <property type="match status" value="1"/>
</dbReference>
<comment type="similarity">
    <text evidence="2">Belongs to the GSP J family.</text>
</comment>
<evidence type="ECO:0000256" key="1">
    <source>
        <dbReference type="ARBA" id="ARBA00004377"/>
    </source>
</evidence>
<dbReference type="SUPFAM" id="SSF54523">
    <property type="entry name" value="Pili subunits"/>
    <property type="match status" value="1"/>
</dbReference>
<dbReference type="NCBIfam" id="TIGR02532">
    <property type="entry name" value="IV_pilin_GFxxxE"/>
    <property type="match status" value="1"/>
</dbReference>
<dbReference type="GO" id="GO:0005886">
    <property type="term" value="C:plasma membrane"/>
    <property type="evidence" value="ECO:0007669"/>
    <property type="project" value="UniProtKB-SubCell"/>
</dbReference>
<comment type="subcellular location">
    <subcellularLocation>
        <location evidence="1">Cell inner membrane</location>
        <topology evidence="1">Single-pass membrane protein</topology>
    </subcellularLocation>
</comment>
<evidence type="ECO:0000256" key="6">
    <source>
        <dbReference type="ARBA" id="ARBA00022519"/>
    </source>
</evidence>
<dbReference type="AlphaFoldDB" id="A0A1G9LTR6"/>
<evidence type="ECO:0000256" key="5">
    <source>
        <dbReference type="ARBA" id="ARBA00022481"/>
    </source>
</evidence>
<dbReference type="OrthoDB" id="9794345at2"/>
<proteinExistence type="inferred from homology"/>
<dbReference type="InterPro" id="IPR012902">
    <property type="entry name" value="N_methyl_site"/>
</dbReference>
<name>A0A1G9LTR6_9PROT</name>
<evidence type="ECO:0000313" key="12">
    <source>
        <dbReference type="Proteomes" id="UP000199759"/>
    </source>
</evidence>
<keyword evidence="5" id="KW-0488">Methylation</keyword>